<sequence length="886" mass="101067">YEGDFEVSFQNKYEVISEILSCTYDDVSKKIAPITSIYDTDKITYEWKYICLNFYILELLNDELSKSHLEVLSVQEIKKVKTSLANFLLIGVLKNLQPNLPHFVRTEKDHDDVVYTYNVLKCTTLGLSNCIKHPNLRMLILPHFLQGILMACLQVANCPLKKPTKDSTIITEATYNKFLEDQQLFKNVLNKLRQNIHPAIFVKETMSLFQSNSPTWFKKAVSNILTKMLRSEKGVENIALAMLDGRDDDTAQTWKILDVLTKLVMSCRKFPDFRQNICAQVLNLLDSVKAADLFVFERLVISCTKVLHSEDKELCEALFFQRIITPLLYFAYKEHKFRESDDVTDDVKQTIRLVYGCFVDNSANPPCLPMELLKSLVNVVFHFYHITVKSPFQATNKELKELLIKYLHCCESDEVSRLFDNFLFGFDVADVLRFRTDVIVEIAEKITVRRSDHTVIDNTEEVADALFSLLDVEQKIVLFGYLLNCIIEKATYFPTSSNKELLTVEEEACTVVERLLTTHRLLSQLADSKEVQASLNNKPENIVKYINNVLRSDSDDSQFIFTIVMILDNLVANASADGRLKYQILLQPLAEIASKTSDAELRHFCDKIATTITEKKAKGKNKCHNEATEFEKALEDVCDPLLPTRGHALLVLSKLVEKKDKEAMERKQYLLNLFQLSLKDEDSFIYLNAVQGLAALADVFPDTVLEVLCEEYADFAKKSEETRLKLGEVLVRVVKSLGEMAPKYKSLLLNTFLSGSKDDDHLIRASSLSNLGEVCRVLGYKLGTIATEVLVCVHAVIATDKAAEARRAALTVIRQLFVGLRSEMIAFLKEDILPIYRTLKEVYCNDRDDVMRLQAQLALEELNENMKTFVFPNPELSFEKKVVMLG</sequence>
<organism evidence="5 6">
    <name type="scientific">Asbolus verrucosus</name>
    <name type="common">Desert ironclad beetle</name>
    <dbReference type="NCBI Taxonomy" id="1661398"/>
    <lineage>
        <taxon>Eukaryota</taxon>
        <taxon>Metazoa</taxon>
        <taxon>Ecdysozoa</taxon>
        <taxon>Arthropoda</taxon>
        <taxon>Hexapoda</taxon>
        <taxon>Insecta</taxon>
        <taxon>Pterygota</taxon>
        <taxon>Neoptera</taxon>
        <taxon>Endopterygota</taxon>
        <taxon>Coleoptera</taxon>
        <taxon>Polyphaga</taxon>
        <taxon>Cucujiformia</taxon>
        <taxon>Tenebrionidae</taxon>
        <taxon>Pimeliinae</taxon>
        <taxon>Asbolus</taxon>
    </lineage>
</organism>
<dbReference type="Pfam" id="PF10304">
    <property type="entry name" value="RTP1_C2"/>
    <property type="match status" value="1"/>
</dbReference>
<comment type="similarity">
    <text evidence="1">Belongs to the Tango6 family.</text>
</comment>
<proteinExistence type="inferred from homology"/>
<evidence type="ECO:0000259" key="2">
    <source>
        <dbReference type="Pfam" id="PF10304"/>
    </source>
</evidence>
<reference evidence="5 6" key="1">
    <citation type="submission" date="2017-03" db="EMBL/GenBank/DDBJ databases">
        <title>Genome of the blue death feigning beetle - Asbolus verrucosus.</title>
        <authorList>
            <person name="Rider S.D."/>
        </authorList>
    </citation>
    <scope>NUCLEOTIDE SEQUENCE [LARGE SCALE GENOMIC DNA]</scope>
    <source>
        <strain evidence="5">Butters</strain>
        <tissue evidence="5">Head and leg muscle</tissue>
    </source>
</reference>
<evidence type="ECO:0000313" key="5">
    <source>
        <dbReference type="EMBL" id="RZC37025.1"/>
    </source>
</evidence>
<evidence type="ECO:0000313" key="6">
    <source>
        <dbReference type="Proteomes" id="UP000292052"/>
    </source>
</evidence>
<feature type="domain" description="RNA polymerase II assembly factor Rtp1 C-terminal" evidence="3">
    <location>
        <begin position="630"/>
        <end position="740"/>
    </location>
</feature>
<keyword evidence="6" id="KW-1185">Reference proteome</keyword>
<feature type="non-terminal residue" evidence="5">
    <location>
        <position position="886"/>
    </location>
</feature>
<comment type="caution">
    <text evidence="5">The sequence shown here is derived from an EMBL/GenBank/DDBJ whole genome shotgun (WGS) entry which is preliminary data.</text>
</comment>
<name>A0A482VW52_ASBVE</name>
<evidence type="ECO:0000259" key="4">
    <source>
        <dbReference type="Pfam" id="PF23565"/>
    </source>
</evidence>
<accession>A0A482VW52</accession>
<dbReference type="Pfam" id="PF10363">
    <property type="entry name" value="RTP1_C1"/>
    <property type="match status" value="1"/>
</dbReference>
<dbReference type="PANTHER" id="PTHR20959">
    <property type="entry name" value="TRANSPORT AND GOLGI ORGANIZATION PROTEIN 6 FAMILY MEMBER"/>
    <property type="match status" value="1"/>
</dbReference>
<dbReference type="EMBL" id="QDEB01056454">
    <property type="protein sequence ID" value="RZC37025.1"/>
    <property type="molecule type" value="Genomic_DNA"/>
</dbReference>
<dbReference type="InterPro" id="IPR011989">
    <property type="entry name" value="ARM-like"/>
</dbReference>
<dbReference type="AlphaFoldDB" id="A0A482VW52"/>
<evidence type="ECO:0000256" key="1">
    <source>
        <dbReference type="ARBA" id="ARBA00005724"/>
    </source>
</evidence>
<evidence type="ECO:0000259" key="3">
    <source>
        <dbReference type="Pfam" id="PF10363"/>
    </source>
</evidence>
<feature type="domain" description="RNA polymerase II assembly factor Rtp1 C-terminal" evidence="2">
    <location>
        <begin position="832"/>
        <end position="864"/>
    </location>
</feature>
<dbReference type="InterPro" id="IPR016024">
    <property type="entry name" value="ARM-type_fold"/>
</dbReference>
<dbReference type="PANTHER" id="PTHR20959:SF1">
    <property type="entry name" value="TRANSPORT AND GOLGI ORGANIZATION PROTEIN 6 HOMOLOG"/>
    <property type="match status" value="1"/>
</dbReference>
<feature type="non-terminal residue" evidence="5">
    <location>
        <position position="1"/>
    </location>
</feature>
<dbReference type="GO" id="GO:0009306">
    <property type="term" value="P:protein secretion"/>
    <property type="evidence" value="ECO:0007669"/>
    <property type="project" value="TreeGrafter"/>
</dbReference>
<dbReference type="InterPro" id="IPR019414">
    <property type="entry name" value="Rtp1_C2"/>
</dbReference>
<dbReference type="Pfam" id="PF23565">
    <property type="entry name" value="ARM_TANGO6"/>
    <property type="match status" value="1"/>
</dbReference>
<dbReference type="InterPro" id="IPR019451">
    <property type="entry name" value="Rtp1_C1"/>
</dbReference>
<protein>
    <submittedName>
        <fullName evidence="5">Transport and Golgi organization protein 6</fullName>
    </submittedName>
</protein>
<gene>
    <name evidence="5" type="ORF">BDFB_006030</name>
</gene>
<dbReference type="SUPFAM" id="SSF48371">
    <property type="entry name" value="ARM repeat"/>
    <property type="match status" value="1"/>
</dbReference>
<feature type="domain" description="TANGO6 HEAT repeat" evidence="4">
    <location>
        <begin position="231"/>
        <end position="449"/>
    </location>
</feature>
<dbReference type="OrthoDB" id="39591at2759"/>
<dbReference type="Gene3D" id="1.25.10.10">
    <property type="entry name" value="Leucine-rich Repeat Variant"/>
    <property type="match status" value="1"/>
</dbReference>
<dbReference type="InterPro" id="IPR039600">
    <property type="entry name" value="TANGO6/Rtp1"/>
</dbReference>
<dbReference type="InterPro" id="IPR057407">
    <property type="entry name" value="HEAT_TANGO6"/>
</dbReference>
<dbReference type="Proteomes" id="UP000292052">
    <property type="component" value="Unassembled WGS sequence"/>
</dbReference>